<sequence>MCNKSILDIEGIKIGQAQDTNALTGCTVVICENGAVCGVDIRGSAPGTRETDLLNPLNLVDKVHAVVLSGGSAFGLDASCGVMKYLEENNIGFDVGVTKVPIVASAVLFDLHIGDYRVRPDFDMGYNACKLANKDILNLGNYGAGCGATAGKINGPLNATKSGIGSYCISLENGLIVGALVAANPFGDIYENGNIIAGALTSDKKSFANTNEVMKKGIKSGGFEITNTTIGIVITNAKINKTEATKVSQMAHDGYARAISPIHTMYDGDTIFTLATGKVECDINLLGTLAADVVEKSIISAVKNSESVQDILSYKDIFRKL</sequence>
<name>A0A1V4I4B7_9FIRM</name>
<dbReference type="Gene3D" id="3.60.70.12">
    <property type="entry name" value="L-amino peptidase D-ALA esterase/amidase"/>
    <property type="match status" value="1"/>
</dbReference>
<dbReference type="AlphaFoldDB" id="A0A1V4I4B7"/>
<proteinExistence type="inferred from homology"/>
<dbReference type="PANTHER" id="PTHR36512">
    <property type="entry name" value="D-AMINOPEPTIDASE"/>
    <property type="match status" value="1"/>
</dbReference>
<comment type="similarity">
    <text evidence="1">Belongs to the peptidase S58 family.</text>
</comment>
<accession>A0A1V4I4B7</accession>
<comment type="caution">
    <text evidence="2">The sequence shown here is derived from an EMBL/GenBank/DDBJ whole genome shotgun (WGS) entry which is preliminary data.</text>
</comment>
<dbReference type="InterPro" id="IPR005321">
    <property type="entry name" value="Peptidase_S58_DmpA"/>
</dbReference>
<dbReference type="OrthoDB" id="9808347at2"/>
<dbReference type="SUPFAM" id="SSF56266">
    <property type="entry name" value="DmpA/ArgJ-like"/>
    <property type="match status" value="1"/>
</dbReference>
<dbReference type="CDD" id="cd02252">
    <property type="entry name" value="nylC_like"/>
    <property type="match status" value="1"/>
</dbReference>
<dbReference type="EMBL" id="MZGW01000011">
    <property type="protein sequence ID" value="OPJ54828.1"/>
    <property type="molecule type" value="Genomic_DNA"/>
</dbReference>
<reference evidence="2 3" key="1">
    <citation type="submission" date="2017-03" db="EMBL/GenBank/DDBJ databases">
        <title>Genome sequence of Clostridium thermoalcaliphilum DSM 7309.</title>
        <authorList>
            <person name="Poehlein A."/>
            <person name="Daniel R."/>
        </authorList>
    </citation>
    <scope>NUCLEOTIDE SEQUENCE [LARGE SCALE GENOMIC DNA]</scope>
    <source>
        <strain evidence="2 3">DSM 7309</strain>
    </source>
</reference>
<evidence type="ECO:0000256" key="1">
    <source>
        <dbReference type="ARBA" id="ARBA00007068"/>
    </source>
</evidence>
<evidence type="ECO:0000313" key="2">
    <source>
        <dbReference type="EMBL" id="OPJ54828.1"/>
    </source>
</evidence>
<dbReference type="Proteomes" id="UP000190140">
    <property type="component" value="Unassembled WGS sequence"/>
</dbReference>
<dbReference type="STRING" id="29349.CLOTH_19470"/>
<organism evidence="2 3">
    <name type="scientific">Alkalithermobacter paradoxus</name>
    <dbReference type="NCBI Taxonomy" id="29349"/>
    <lineage>
        <taxon>Bacteria</taxon>
        <taxon>Bacillati</taxon>
        <taxon>Bacillota</taxon>
        <taxon>Clostridia</taxon>
        <taxon>Peptostreptococcales</taxon>
        <taxon>Tepidibacteraceae</taxon>
        <taxon>Alkalithermobacter</taxon>
    </lineage>
</organism>
<keyword evidence="3" id="KW-1185">Reference proteome</keyword>
<protein>
    <submittedName>
        <fullName evidence="2">Peptidase family S58</fullName>
    </submittedName>
</protein>
<gene>
    <name evidence="2" type="ORF">CLOTH_19470</name>
</gene>
<dbReference type="PANTHER" id="PTHR36512:SF3">
    <property type="entry name" value="BLR5678 PROTEIN"/>
    <property type="match status" value="1"/>
</dbReference>
<dbReference type="RefSeq" id="WP_079413527.1">
    <property type="nucleotide sequence ID" value="NZ_MZGW01000011.1"/>
</dbReference>
<dbReference type="InterPro" id="IPR016117">
    <property type="entry name" value="ArgJ-like_dom_sf"/>
</dbReference>
<dbReference type="Pfam" id="PF03576">
    <property type="entry name" value="Peptidase_S58"/>
    <property type="match status" value="1"/>
</dbReference>
<dbReference type="GO" id="GO:0004177">
    <property type="term" value="F:aminopeptidase activity"/>
    <property type="evidence" value="ECO:0007669"/>
    <property type="project" value="TreeGrafter"/>
</dbReference>
<evidence type="ECO:0000313" key="3">
    <source>
        <dbReference type="Proteomes" id="UP000190140"/>
    </source>
</evidence>